<feature type="binding site" evidence="11">
    <location>
        <position position="83"/>
    </location>
    <ligand>
        <name>FMN</name>
        <dbReference type="ChEBI" id="CHEBI:58210"/>
    </ligand>
</feature>
<protein>
    <recommendedName>
        <fullName evidence="11">Dihydroorotate dehydrogenase (quinone)</fullName>
        <ecNumber evidence="11">1.3.5.2</ecNumber>
    </recommendedName>
    <alternativeName>
        <fullName evidence="11">DHOdehase</fullName>
        <shortName evidence="11">DHOD</shortName>
        <shortName evidence="11">DHODase</shortName>
    </alternativeName>
    <alternativeName>
        <fullName evidence="11">Dihydroorotate oxidase</fullName>
    </alternativeName>
</protein>
<dbReference type="AlphaFoldDB" id="A0A7X5Y564"/>
<dbReference type="InterPro" id="IPR013785">
    <property type="entry name" value="Aldolase_TIM"/>
</dbReference>
<comment type="cofactor">
    <cofactor evidence="11">
        <name>FMN</name>
        <dbReference type="ChEBI" id="CHEBI:58210"/>
    </cofactor>
    <text evidence="11">Binds 1 FMN per subunit.</text>
</comment>
<dbReference type="SUPFAM" id="SSF51395">
    <property type="entry name" value="FMN-linked oxidoreductases"/>
    <property type="match status" value="1"/>
</dbReference>
<keyword evidence="9 11" id="KW-0472">Membrane</keyword>
<keyword evidence="6 11" id="KW-0288">FMN</keyword>
<dbReference type="Proteomes" id="UP000558192">
    <property type="component" value="Unassembled WGS sequence"/>
</dbReference>
<evidence type="ECO:0000256" key="2">
    <source>
        <dbReference type="ARBA" id="ARBA00004370"/>
    </source>
</evidence>
<evidence type="ECO:0000256" key="10">
    <source>
        <dbReference type="ARBA" id="ARBA00048639"/>
    </source>
</evidence>
<feature type="binding site" evidence="11">
    <location>
        <begin position="108"/>
        <end position="112"/>
    </location>
    <ligand>
        <name>substrate</name>
    </ligand>
</feature>
<dbReference type="Gene3D" id="3.20.20.70">
    <property type="entry name" value="Aldolase class I"/>
    <property type="match status" value="1"/>
</dbReference>
<dbReference type="EMBL" id="JAATJC010000001">
    <property type="protein sequence ID" value="NJC04938.1"/>
    <property type="molecule type" value="Genomic_DNA"/>
</dbReference>
<organism evidence="13 14">
    <name type="scientific">Sphingomonas kaistensis</name>
    <dbReference type="NCBI Taxonomy" id="298708"/>
    <lineage>
        <taxon>Bacteria</taxon>
        <taxon>Pseudomonadati</taxon>
        <taxon>Pseudomonadota</taxon>
        <taxon>Alphaproteobacteria</taxon>
        <taxon>Sphingomonadales</taxon>
        <taxon>Sphingomonadaceae</taxon>
        <taxon>Sphingomonas</taxon>
    </lineage>
</organism>
<gene>
    <name evidence="11" type="primary">pyrD</name>
    <name evidence="13" type="ORF">GGQ97_000731</name>
</gene>
<evidence type="ECO:0000313" key="14">
    <source>
        <dbReference type="Proteomes" id="UP000558192"/>
    </source>
</evidence>
<evidence type="ECO:0000313" key="13">
    <source>
        <dbReference type="EMBL" id="NJC04938.1"/>
    </source>
</evidence>
<evidence type="ECO:0000256" key="4">
    <source>
        <dbReference type="ARBA" id="ARBA00005359"/>
    </source>
</evidence>
<evidence type="ECO:0000259" key="12">
    <source>
        <dbReference type="Pfam" id="PF01180"/>
    </source>
</evidence>
<accession>A0A7X5Y564</accession>
<proteinExistence type="inferred from homology"/>
<dbReference type="EC" id="1.3.5.2" evidence="11"/>
<feature type="binding site" evidence="11">
    <location>
        <position position="172"/>
    </location>
    <ligand>
        <name>substrate</name>
    </ligand>
</feature>
<dbReference type="InterPro" id="IPR005719">
    <property type="entry name" value="Dihydroorotate_DH_2"/>
</dbReference>
<dbReference type="Pfam" id="PF01180">
    <property type="entry name" value="DHO_dh"/>
    <property type="match status" value="1"/>
</dbReference>
<dbReference type="CDD" id="cd04738">
    <property type="entry name" value="DHOD_2_like"/>
    <property type="match status" value="1"/>
</dbReference>
<dbReference type="UniPathway" id="UPA00070">
    <property type="reaction ID" value="UER00946"/>
</dbReference>
<dbReference type="HAMAP" id="MF_00225">
    <property type="entry name" value="DHO_dh_type2"/>
    <property type="match status" value="1"/>
</dbReference>
<feature type="binding site" evidence="11">
    <location>
        <position position="167"/>
    </location>
    <ligand>
        <name>substrate</name>
    </ligand>
</feature>
<dbReference type="InterPro" id="IPR012135">
    <property type="entry name" value="Dihydroorotate_DH_1_2"/>
</dbReference>
<evidence type="ECO:0000256" key="7">
    <source>
        <dbReference type="ARBA" id="ARBA00022975"/>
    </source>
</evidence>
<feature type="binding site" evidence="11">
    <location>
        <position position="258"/>
    </location>
    <ligand>
        <name>FMN</name>
        <dbReference type="ChEBI" id="CHEBI:58210"/>
    </ligand>
</feature>
<keyword evidence="8 11" id="KW-0560">Oxidoreductase</keyword>
<dbReference type="GO" id="GO:0044205">
    <property type="term" value="P:'de novo' UMP biosynthetic process"/>
    <property type="evidence" value="ECO:0007669"/>
    <property type="project" value="UniProtKB-UniRule"/>
</dbReference>
<comment type="pathway">
    <text evidence="3 11">Pyrimidine metabolism; UMP biosynthesis via de novo pathway; orotate from (S)-dihydroorotate (quinone route): step 1/1.</text>
</comment>
<dbReference type="PIRSF" id="PIRSF000164">
    <property type="entry name" value="DHO_oxidase"/>
    <property type="match status" value="1"/>
</dbReference>
<name>A0A7X5Y564_9SPHN</name>
<feature type="binding site" evidence="11">
    <location>
        <position position="63"/>
    </location>
    <ligand>
        <name>substrate</name>
    </ligand>
</feature>
<dbReference type="NCBIfam" id="TIGR01036">
    <property type="entry name" value="pyrD_sub2"/>
    <property type="match status" value="1"/>
</dbReference>
<evidence type="ECO:0000256" key="6">
    <source>
        <dbReference type="ARBA" id="ARBA00022643"/>
    </source>
</evidence>
<keyword evidence="14" id="KW-1185">Reference proteome</keyword>
<feature type="binding site" evidence="11">
    <location>
        <position position="236"/>
    </location>
    <ligand>
        <name>FMN</name>
        <dbReference type="ChEBI" id="CHEBI:58210"/>
    </ligand>
</feature>
<evidence type="ECO:0000256" key="3">
    <source>
        <dbReference type="ARBA" id="ARBA00005161"/>
    </source>
</evidence>
<keyword evidence="5 11" id="KW-0285">Flavoprotein</keyword>
<dbReference type="GO" id="GO:0006207">
    <property type="term" value="P:'de novo' pyrimidine nucleobase biosynthetic process"/>
    <property type="evidence" value="ECO:0007669"/>
    <property type="project" value="UniProtKB-UniRule"/>
</dbReference>
<feature type="binding site" evidence="11">
    <location>
        <position position="136"/>
    </location>
    <ligand>
        <name>FMN</name>
        <dbReference type="ChEBI" id="CHEBI:58210"/>
    </ligand>
</feature>
<dbReference type="PANTHER" id="PTHR48109">
    <property type="entry name" value="DIHYDROOROTATE DEHYDROGENASE (QUINONE), MITOCHONDRIAL-RELATED"/>
    <property type="match status" value="1"/>
</dbReference>
<dbReference type="PROSITE" id="PS00912">
    <property type="entry name" value="DHODEHASE_2"/>
    <property type="match status" value="1"/>
</dbReference>
<dbReference type="GO" id="GO:0106430">
    <property type="term" value="F:dihydroorotate dehydrogenase (quinone) activity"/>
    <property type="evidence" value="ECO:0007669"/>
    <property type="project" value="UniProtKB-EC"/>
</dbReference>
<evidence type="ECO:0000256" key="1">
    <source>
        <dbReference type="ARBA" id="ARBA00003125"/>
    </source>
</evidence>
<dbReference type="PANTHER" id="PTHR48109:SF4">
    <property type="entry name" value="DIHYDROOROTATE DEHYDROGENASE (QUINONE), MITOCHONDRIAL"/>
    <property type="match status" value="1"/>
</dbReference>
<keyword evidence="7 11" id="KW-0665">Pyrimidine biosynthesis</keyword>
<feature type="active site" description="Nucleophile" evidence="11">
    <location>
        <position position="170"/>
    </location>
</feature>
<dbReference type="NCBIfam" id="NF003652">
    <property type="entry name" value="PRK05286.2-5"/>
    <property type="match status" value="1"/>
</dbReference>
<dbReference type="GO" id="GO:0005737">
    <property type="term" value="C:cytoplasm"/>
    <property type="evidence" value="ECO:0007669"/>
    <property type="project" value="InterPro"/>
</dbReference>
<feature type="binding site" evidence="11">
    <location>
        <begin position="308"/>
        <end position="309"/>
    </location>
    <ligand>
        <name>FMN</name>
        <dbReference type="ChEBI" id="CHEBI:58210"/>
    </ligand>
</feature>
<sequence>MALYPLVRPLFFSLDAERAHGLSIAALKALPARTPPAFDPVLASEVAGVRFPSPVGLAAGYDKNAEVFGAMLGQGFGFVEVGTLTPKAQPGNPRPRMFRLVEDAAVINRLGFNNGGQDAALTRLKARRGGGIVGVNIGANKDSPHRIRDYAEGVQRMAPVADYLTVNISSPNTPGLRNLQAGGELGELLAAVREARGAALKRPPIFLKVAPDLEDGDPIRIVRAVADHGIDGIIVSNTTISRPPLSSRHRDETGGLSGAPLAALAMHQLKAFYAVTGGQVPLISAGGIATPDEAWQRICAGANLVQLYSAMVYAGPGIARGMARGLVERLAATRFSTLAEAVGSSA</sequence>
<comment type="caution">
    <text evidence="13">The sequence shown here is derived from an EMBL/GenBank/DDBJ whole genome shotgun (WGS) entry which is preliminary data.</text>
</comment>
<evidence type="ECO:0000256" key="8">
    <source>
        <dbReference type="ARBA" id="ARBA00023002"/>
    </source>
</evidence>
<comment type="similarity">
    <text evidence="4 11">Belongs to the dihydroorotate dehydrogenase family. Type 2 subfamily.</text>
</comment>
<evidence type="ECO:0000256" key="5">
    <source>
        <dbReference type="ARBA" id="ARBA00022630"/>
    </source>
</evidence>
<dbReference type="InterPro" id="IPR005720">
    <property type="entry name" value="Dihydroorotate_DH_cat"/>
</dbReference>
<feature type="binding site" evidence="11">
    <location>
        <begin position="237"/>
        <end position="238"/>
    </location>
    <ligand>
        <name>substrate</name>
    </ligand>
</feature>
<comment type="subcellular location">
    <subcellularLocation>
        <location evidence="11">Cell membrane</location>
        <topology evidence="11">Peripheral membrane protein</topology>
    </subcellularLocation>
    <subcellularLocation>
        <location evidence="2">Membrane</location>
    </subcellularLocation>
</comment>
<evidence type="ECO:0000256" key="9">
    <source>
        <dbReference type="ARBA" id="ARBA00023136"/>
    </source>
</evidence>
<feature type="binding site" evidence="11">
    <location>
        <position position="208"/>
    </location>
    <ligand>
        <name>FMN</name>
        <dbReference type="ChEBI" id="CHEBI:58210"/>
    </ligand>
</feature>
<dbReference type="RefSeq" id="WP_168067696.1">
    <property type="nucleotide sequence ID" value="NZ_JAATJC010000001.1"/>
</dbReference>
<dbReference type="NCBIfam" id="NF003645">
    <property type="entry name" value="PRK05286.1-2"/>
    <property type="match status" value="1"/>
</dbReference>
<comment type="subunit">
    <text evidence="11">Monomer.</text>
</comment>
<dbReference type="PROSITE" id="PS00911">
    <property type="entry name" value="DHODEHASE_1"/>
    <property type="match status" value="1"/>
</dbReference>
<dbReference type="InterPro" id="IPR001295">
    <property type="entry name" value="Dihydroorotate_DH_CS"/>
</dbReference>
<feature type="domain" description="Dihydroorotate dehydrogenase catalytic" evidence="12">
    <location>
        <begin position="42"/>
        <end position="330"/>
    </location>
</feature>
<dbReference type="GO" id="GO:0005886">
    <property type="term" value="C:plasma membrane"/>
    <property type="evidence" value="ECO:0007669"/>
    <property type="project" value="UniProtKB-SubCell"/>
</dbReference>
<evidence type="ECO:0000256" key="11">
    <source>
        <dbReference type="HAMAP-Rule" id="MF_00225"/>
    </source>
</evidence>
<comment type="catalytic activity">
    <reaction evidence="10 11">
        <text>(S)-dihydroorotate + a quinone = orotate + a quinol</text>
        <dbReference type="Rhea" id="RHEA:30187"/>
        <dbReference type="ChEBI" id="CHEBI:24646"/>
        <dbReference type="ChEBI" id="CHEBI:30839"/>
        <dbReference type="ChEBI" id="CHEBI:30864"/>
        <dbReference type="ChEBI" id="CHEBI:132124"/>
        <dbReference type="EC" id="1.3.5.2"/>
    </reaction>
</comment>
<feature type="binding site" evidence="11">
    <location>
        <begin position="59"/>
        <end position="63"/>
    </location>
    <ligand>
        <name>FMN</name>
        <dbReference type="ChEBI" id="CHEBI:58210"/>
    </ligand>
</feature>
<reference evidence="13 14" key="1">
    <citation type="submission" date="2020-03" db="EMBL/GenBank/DDBJ databases">
        <title>Genomic Encyclopedia of Type Strains, Phase IV (KMG-IV): sequencing the most valuable type-strain genomes for metagenomic binning, comparative biology and taxonomic classification.</title>
        <authorList>
            <person name="Goeker M."/>
        </authorList>
    </citation>
    <scope>NUCLEOTIDE SEQUENCE [LARGE SCALE GENOMIC DNA]</scope>
    <source>
        <strain evidence="13 14">DSM 16846</strain>
    </source>
</reference>
<feature type="binding site" evidence="11">
    <location>
        <position position="167"/>
    </location>
    <ligand>
        <name>FMN</name>
        <dbReference type="ChEBI" id="CHEBI:58210"/>
    </ligand>
</feature>
<comment type="function">
    <text evidence="1 11">Catalyzes the conversion of dihydroorotate to orotate with quinone as electron acceptor.</text>
</comment>
<feature type="binding site" evidence="11">
    <location>
        <position position="287"/>
    </location>
    <ligand>
        <name>FMN</name>
        <dbReference type="ChEBI" id="CHEBI:58210"/>
    </ligand>
</feature>
<keyword evidence="11" id="KW-1003">Cell membrane</keyword>
<dbReference type="InterPro" id="IPR050074">
    <property type="entry name" value="DHO_dehydrogenase"/>
</dbReference>